<evidence type="ECO:0000313" key="2">
    <source>
        <dbReference type="Proteomes" id="UP000054928"/>
    </source>
</evidence>
<accession>A0A0P1AGA8</accession>
<reference evidence="2" key="1">
    <citation type="submission" date="2014-09" db="EMBL/GenBank/DDBJ databases">
        <authorList>
            <person name="Sharma Rahul"/>
            <person name="Thines Marco"/>
        </authorList>
    </citation>
    <scope>NUCLEOTIDE SEQUENCE [LARGE SCALE GENOMIC DNA]</scope>
</reference>
<dbReference type="Proteomes" id="UP000054928">
    <property type="component" value="Unassembled WGS sequence"/>
</dbReference>
<proteinExistence type="predicted"/>
<dbReference type="EMBL" id="CCYD01000442">
    <property type="protein sequence ID" value="CEG39959.1"/>
    <property type="molecule type" value="Genomic_DNA"/>
</dbReference>
<dbReference type="GeneID" id="36405239"/>
<evidence type="ECO:0000313" key="1">
    <source>
        <dbReference type="EMBL" id="CEG39959.1"/>
    </source>
</evidence>
<dbReference type="AlphaFoldDB" id="A0A0P1AGA8"/>
<sequence length="51" mass="5626">MDTLKDVSGMTRGGVCMAQVTLLVQINANTIHFHDNDVYYILTNETKSAVP</sequence>
<organism evidence="1 2">
    <name type="scientific">Plasmopara halstedii</name>
    <name type="common">Downy mildew of sunflower</name>
    <dbReference type="NCBI Taxonomy" id="4781"/>
    <lineage>
        <taxon>Eukaryota</taxon>
        <taxon>Sar</taxon>
        <taxon>Stramenopiles</taxon>
        <taxon>Oomycota</taxon>
        <taxon>Peronosporomycetes</taxon>
        <taxon>Peronosporales</taxon>
        <taxon>Peronosporaceae</taxon>
        <taxon>Plasmopara</taxon>
    </lineage>
</organism>
<dbReference type="RefSeq" id="XP_024576328.1">
    <property type="nucleotide sequence ID" value="XM_024725563.1"/>
</dbReference>
<protein>
    <submittedName>
        <fullName evidence="1">Uncharacterized protein</fullName>
    </submittedName>
</protein>
<keyword evidence="2" id="KW-1185">Reference proteome</keyword>
<name>A0A0P1AGA8_PLAHL</name>